<evidence type="ECO:0000313" key="2">
    <source>
        <dbReference type="EMBL" id="XCO77079.1"/>
    </source>
</evidence>
<name>A0AAU8MVF0_9GAMM</name>
<dbReference type="GO" id="GO:0016747">
    <property type="term" value="F:acyltransferase activity, transferring groups other than amino-acyl groups"/>
    <property type="evidence" value="ECO:0007669"/>
    <property type="project" value="InterPro"/>
</dbReference>
<sequence length="159" mass="16923">MSRGGVSVRVERLAAHRETLPVLQRMFESEWPDYYGGDGPGDAAADLASFCRDDALPLGVVALLGGEAVGVAALKDASIDAYPQFSPWAAAACVASGWRGRGIGAQLIVALEAQAMRLGYRAIYTGTATAGSLMRRLGWEYLDTTPQHGVPVAVFRKRL</sequence>
<dbReference type="SUPFAM" id="SSF55729">
    <property type="entry name" value="Acyl-CoA N-acyltransferases (Nat)"/>
    <property type="match status" value="1"/>
</dbReference>
<dbReference type="PROSITE" id="PS51186">
    <property type="entry name" value="GNAT"/>
    <property type="match status" value="1"/>
</dbReference>
<protein>
    <submittedName>
        <fullName evidence="2">GNAT family N-acetyltransferase</fullName>
    </submittedName>
</protein>
<gene>
    <name evidence="2" type="ORF">ABU614_09925</name>
</gene>
<evidence type="ECO:0000259" key="1">
    <source>
        <dbReference type="PROSITE" id="PS51186"/>
    </source>
</evidence>
<dbReference type="AlphaFoldDB" id="A0AAU8MVF0"/>
<dbReference type="RefSeq" id="WP_363800407.1">
    <property type="nucleotide sequence ID" value="NZ_CP159925.1"/>
</dbReference>
<proteinExistence type="predicted"/>
<feature type="domain" description="N-acetyltransferase" evidence="1">
    <location>
        <begin position="8"/>
        <end position="159"/>
    </location>
</feature>
<organism evidence="2">
    <name type="scientific">Lysobacter firmicutimachus</name>
    <dbReference type="NCBI Taxonomy" id="1792846"/>
    <lineage>
        <taxon>Bacteria</taxon>
        <taxon>Pseudomonadati</taxon>
        <taxon>Pseudomonadota</taxon>
        <taxon>Gammaproteobacteria</taxon>
        <taxon>Lysobacterales</taxon>
        <taxon>Lysobacteraceae</taxon>
        <taxon>Lysobacter</taxon>
    </lineage>
</organism>
<dbReference type="InterPro" id="IPR016181">
    <property type="entry name" value="Acyl_CoA_acyltransferase"/>
</dbReference>
<reference evidence="2" key="1">
    <citation type="submission" date="2024-06" db="EMBL/GenBank/DDBJ databases">
        <authorList>
            <person name="Li S."/>
        </authorList>
    </citation>
    <scope>NUCLEOTIDE SEQUENCE</scope>
    <source>
        <strain evidence="2">SR10</strain>
    </source>
</reference>
<dbReference type="Pfam" id="PF00583">
    <property type="entry name" value="Acetyltransf_1"/>
    <property type="match status" value="1"/>
</dbReference>
<accession>A0AAU8MVF0</accession>
<dbReference type="EMBL" id="CP159925">
    <property type="protein sequence ID" value="XCO77079.1"/>
    <property type="molecule type" value="Genomic_DNA"/>
</dbReference>
<dbReference type="CDD" id="cd04301">
    <property type="entry name" value="NAT_SF"/>
    <property type="match status" value="1"/>
</dbReference>
<dbReference type="InterPro" id="IPR000182">
    <property type="entry name" value="GNAT_dom"/>
</dbReference>
<dbReference type="Gene3D" id="3.40.630.30">
    <property type="match status" value="1"/>
</dbReference>